<dbReference type="EMBL" id="VKKY01000001">
    <property type="protein sequence ID" value="KAA3439638.1"/>
    <property type="molecule type" value="Genomic_DNA"/>
</dbReference>
<dbReference type="Gene3D" id="2.160.10.10">
    <property type="entry name" value="Hexapeptide repeat proteins"/>
    <property type="match status" value="1"/>
</dbReference>
<gene>
    <name evidence="5" type="ORF">FOA19_02875</name>
</gene>
<name>A0A5B6TT14_9BACT</name>
<dbReference type="AlphaFoldDB" id="A0A5B6TT14"/>
<evidence type="ECO:0000256" key="3">
    <source>
        <dbReference type="PIRSR" id="PIRSR620019-2"/>
    </source>
</evidence>
<dbReference type="Proteomes" id="UP000324133">
    <property type="component" value="Unassembled WGS sequence"/>
</dbReference>
<comment type="caution">
    <text evidence="5">The sequence shown here is derived from an EMBL/GenBank/DDBJ whole genome shotgun (WGS) entry which is preliminary data.</text>
</comment>
<dbReference type="InterPro" id="IPR050179">
    <property type="entry name" value="Trans_hexapeptide_repeat"/>
</dbReference>
<dbReference type="CDD" id="cd03360">
    <property type="entry name" value="LbH_AT_putative"/>
    <property type="match status" value="1"/>
</dbReference>
<evidence type="ECO:0000256" key="2">
    <source>
        <dbReference type="PIRSR" id="PIRSR620019-1"/>
    </source>
</evidence>
<dbReference type="InterPro" id="IPR041561">
    <property type="entry name" value="PglD_N"/>
</dbReference>
<accession>A0A5B6TT14</accession>
<dbReference type="OrthoDB" id="708224at2"/>
<feature type="binding site" evidence="3">
    <location>
        <position position="76"/>
    </location>
    <ligand>
        <name>substrate</name>
    </ligand>
</feature>
<organism evidence="5 6">
    <name type="scientific">Rufibacter hautae</name>
    <dbReference type="NCBI Taxonomy" id="2595005"/>
    <lineage>
        <taxon>Bacteria</taxon>
        <taxon>Pseudomonadati</taxon>
        <taxon>Bacteroidota</taxon>
        <taxon>Cytophagia</taxon>
        <taxon>Cytophagales</taxon>
        <taxon>Hymenobacteraceae</taxon>
        <taxon>Rufibacter</taxon>
    </lineage>
</organism>
<keyword evidence="6" id="KW-1185">Reference proteome</keyword>
<keyword evidence="5" id="KW-0808">Transferase</keyword>
<dbReference type="InterPro" id="IPR011004">
    <property type="entry name" value="Trimer_LpxA-like_sf"/>
</dbReference>
<dbReference type="PANTHER" id="PTHR43300">
    <property type="entry name" value="ACETYLTRANSFERASE"/>
    <property type="match status" value="1"/>
</dbReference>
<evidence type="ECO:0000259" key="4">
    <source>
        <dbReference type="Pfam" id="PF17836"/>
    </source>
</evidence>
<evidence type="ECO:0000256" key="1">
    <source>
        <dbReference type="ARBA" id="ARBA00007274"/>
    </source>
</evidence>
<proteinExistence type="inferred from homology"/>
<evidence type="ECO:0000313" key="5">
    <source>
        <dbReference type="EMBL" id="KAA3439638.1"/>
    </source>
</evidence>
<comment type="similarity">
    <text evidence="1">Belongs to the transferase hexapeptide repeat family.</text>
</comment>
<dbReference type="SUPFAM" id="SSF51161">
    <property type="entry name" value="Trimeric LpxA-like enzymes"/>
    <property type="match status" value="1"/>
</dbReference>
<reference evidence="5 6" key="1">
    <citation type="submission" date="2019-07" db="EMBL/GenBank/DDBJ databases">
        <title>Rufibacter sp. nov., isolated from lake sediment.</title>
        <authorList>
            <person name="Qu J.-H."/>
        </authorList>
    </citation>
    <scope>NUCLEOTIDE SEQUENCE [LARGE SCALE GENOMIC DNA]</scope>
    <source>
        <strain evidence="5 6">NBS58-1</strain>
    </source>
</reference>
<dbReference type="NCBIfam" id="TIGR03570">
    <property type="entry name" value="NeuD_NnaD"/>
    <property type="match status" value="1"/>
</dbReference>
<dbReference type="Gene3D" id="3.40.50.20">
    <property type="match status" value="1"/>
</dbReference>
<dbReference type="GO" id="GO:0016740">
    <property type="term" value="F:transferase activity"/>
    <property type="evidence" value="ECO:0007669"/>
    <property type="project" value="UniProtKB-KW"/>
</dbReference>
<feature type="domain" description="PglD N-terminal" evidence="4">
    <location>
        <begin position="7"/>
        <end position="88"/>
    </location>
</feature>
<protein>
    <submittedName>
        <fullName evidence="5">Acetyltransferase</fullName>
    </submittedName>
</protein>
<sequence length="219" mass="23106">MNTVKQRIAIVGAGGLGREVLMLLLQINQATPKWEIVGFYDDAPSAHPTICGYPYLGTVDHLNDTETPLCVAIAIGNCAAKTDVADRLLSPLLKFPVLVHPSVLCNPEQKNHFGEGTIICQNCILTNNVTLGRHVLLNLACTIGHDAVLGDFCSLMPQVAVSGCVRLGAGVYGGTNSTILQNKKVGDFTIIGAGAVVNEDLPSYCTAVGVPARIIKQTA</sequence>
<dbReference type="RefSeq" id="WP_149089280.1">
    <property type="nucleotide sequence ID" value="NZ_VKKY01000001.1"/>
</dbReference>
<dbReference type="PANTHER" id="PTHR43300:SF7">
    <property type="entry name" value="UDP-N-ACETYLBACILLOSAMINE N-ACETYLTRANSFERASE"/>
    <property type="match status" value="1"/>
</dbReference>
<feature type="active site" description="Proton acceptor" evidence="2">
    <location>
        <position position="145"/>
    </location>
</feature>
<dbReference type="Pfam" id="PF17836">
    <property type="entry name" value="PglD_N"/>
    <property type="match status" value="1"/>
</dbReference>
<dbReference type="InterPro" id="IPR020019">
    <property type="entry name" value="AcTrfase_PglD-like"/>
</dbReference>
<feature type="site" description="Increases basicity of active site His" evidence="2">
    <location>
        <position position="146"/>
    </location>
</feature>
<evidence type="ECO:0000313" key="6">
    <source>
        <dbReference type="Proteomes" id="UP000324133"/>
    </source>
</evidence>